<dbReference type="Pfam" id="PF00172">
    <property type="entry name" value="Zn_clus"/>
    <property type="match status" value="1"/>
</dbReference>
<dbReference type="InterPro" id="IPR042098">
    <property type="entry name" value="TauD-like_sf"/>
</dbReference>
<evidence type="ECO:0000259" key="8">
    <source>
        <dbReference type="PROSITE" id="PS50048"/>
    </source>
</evidence>
<gene>
    <name evidence="9" type="ORF">AAWM_03284</name>
</gene>
<keyword evidence="4" id="KW-0238">DNA-binding</keyword>
<dbReference type="SMART" id="SM00066">
    <property type="entry name" value="GAL4"/>
    <property type="match status" value="1"/>
</dbReference>
<evidence type="ECO:0000256" key="2">
    <source>
        <dbReference type="ARBA" id="ARBA00023002"/>
    </source>
</evidence>
<feature type="domain" description="Zn(2)-C6 fungal-type" evidence="8">
    <location>
        <begin position="326"/>
        <end position="362"/>
    </location>
</feature>
<keyword evidence="2" id="KW-0560">Oxidoreductase</keyword>
<dbReference type="STRING" id="105351.A0A401KMA1"/>
<dbReference type="GO" id="GO:0008270">
    <property type="term" value="F:zinc ion binding"/>
    <property type="evidence" value="ECO:0007669"/>
    <property type="project" value="InterPro"/>
</dbReference>
<dbReference type="CDD" id="cd12148">
    <property type="entry name" value="fungal_TF_MHR"/>
    <property type="match status" value="1"/>
</dbReference>
<dbReference type="CDD" id="cd00067">
    <property type="entry name" value="GAL4"/>
    <property type="match status" value="1"/>
</dbReference>
<dbReference type="InterPro" id="IPR036864">
    <property type="entry name" value="Zn2-C6_fun-type_DNA-bd_sf"/>
</dbReference>
<dbReference type="GO" id="GO:0051213">
    <property type="term" value="F:dioxygenase activity"/>
    <property type="evidence" value="ECO:0007669"/>
    <property type="project" value="UniProtKB-KW"/>
</dbReference>
<dbReference type="Pfam" id="PF02668">
    <property type="entry name" value="TauD"/>
    <property type="match status" value="1"/>
</dbReference>
<keyword evidence="10" id="KW-1185">Reference proteome</keyword>
<evidence type="ECO:0000256" key="4">
    <source>
        <dbReference type="ARBA" id="ARBA00023125"/>
    </source>
</evidence>
<evidence type="ECO:0000256" key="3">
    <source>
        <dbReference type="ARBA" id="ARBA00023015"/>
    </source>
</evidence>
<dbReference type="InterPro" id="IPR001138">
    <property type="entry name" value="Zn2Cys6_DnaBD"/>
</dbReference>
<dbReference type="GO" id="GO:0006351">
    <property type="term" value="P:DNA-templated transcription"/>
    <property type="evidence" value="ECO:0007669"/>
    <property type="project" value="InterPro"/>
</dbReference>
<dbReference type="Gene3D" id="3.60.130.10">
    <property type="entry name" value="Clavaminate synthase-like"/>
    <property type="match status" value="1"/>
</dbReference>
<dbReference type="SMART" id="SM00906">
    <property type="entry name" value="Fungal_trans"/>
    <property type="match status" value="1"/>
</dbReference>
<dbReference type="PANTHER" id="PTHR31644">
    <property type="entry name" value="TRANSCRIPTIONAL ACTIVATOR ARO80-RELATED"/>
    <property type="match status" value="1"/>
</dbReference>
<organism evidence="9 10">
    <name type="scientific">Aspergillus awamori</name>
    <name type="common">Black koji mold</name>
    <dbReference type="NCBI Taxonomy" id="105351"/>
    <lineage>
        <taxon>Eukaryota</taxon>
        <taxon>Fungi</taxon>
        <taxon>Dikarya</taxon>
        <taxon>Ascomycota</taxon>
        <taxon>Pezizomycotina</taxon>
        <taxon>Eurotiomycetes</taxon>
        <taxon>Eurotiomycetidae</taxon>
        <taxon>Eurotiales</taxon>
        <taxon>Aspergillaceae</taxon>
        <taxon>Aspergillus</taxon>
    </lineage>
</organism>
<dbReference type="GO" id="GO:0000981">
    <property type="term" value="F:DNA-binding transcription factor activity, RNA polymerase II-specific"/>
    <property type="evidence" value="ECO:0007669"/>
    <property type="project" value="InterPro"/>
</dbReference>
<evidence type="ECO:0000256" key="6">
    <source>
        <dbReference type="ARBA" id="ARBA00023242"/>
    </source>
</evidence>
<evidence type="ECO:0000256" key="5">
    <source>
        <dbReference type="ARBA" id="ARBA00023163"/>
    </source>
</evidence>
<evidence type="ECO:0000313" key="9">
    <source>
        <dbReference type="EMBL" id="GCB20399.1"/>
    </source>
</evidence>
<dbReference type="EMBL" id="BDHI01000007">
    <property type="protein sequence ID" value="GCB20399.1"/>
    <property type="molecule type" value="Genomic_DNA"/>
</dbReference>
<dbReference type="Proteomes" id="UP000286921">
    <property type="component" value="Unassembled WGS sequence"/>
</dbReference>
<accession>A0A401KMA1</accession>
<keyword evidence="5" id="KW-0804">Transcription</keyword>
<dbReference type="GO" id="GO:0003677">
    <property type="term" value="F:DNA binding"/>
    <property type="evidence" value="ECO:0007669"/>
    <property type="project" value="UniProtKB-KW"/>
</dbReference>
<reference evidence="9 10" key="1">
    <citation type="submission" date="2016-09" db="EMBL/GenBank/DDBJ databases">
        <title>Aspergillus awamori IFM 58123T.</title>
        <authorList>
            <person name="Kusuya Y."/>
            <person name="Shimizu M."/>
            <person name="Takahashi H."/>
            <person name="Yaguchi T."/>
        </authorList>
    </citation>
    <scope>NUCLEOTIDE SEQUENCE [LARGE SCALE GENOMIC DNA]</scope>
    <source>
        <strain evidence="9 10">IFM 58123</strain>
    </source>
</reference>
<evidence type="ECO:0000256" key="1">
    <source>
        <dbReference type="ARBA" id="ARBA00022723"/>
    </source>
</evidence>
<feature type="region of interest" description="Disordered" evidence="7">
    <location>
        <begin position="364"/>
        <end position="423"/>
    </location>
</feature>
<dbReference type="SUPFAM" id="SSF51197">
    <property type="entry name" value="Clavaminate synthase-like"/>
    <property type="match status" value="1"/>
</dbReference>
<dbReference type="InterPro" id="IPR007219">
    <property type="entry name" value="XnlR_reg_dom"/>
</dbReference>
<keyword evidence="6" id="KW-0539">Nucleus</keyword>
<proteinExistence type="predicted"/>
<keyword evidence="1" id="KW-0479">Metal-binding</keyword>
<name>A0A401KMA1_ASPAW</name>
<dbReference type="AlphaFoldDB" id="A0A401KMA1"/>
<feature type="compositionally biased region" description="Basic residues" evidence="7">
    <location>
        <begin position="937"/>
        <end position="948"/>
    </location>
</feature>
<dbReference type="InterPro" id="IPR052780">
    <property type="entry name" value="AAA_Catabolism_Regulators"/>
</dbReference>
<evidence type="ECO:0000256" key="7">
    <source>
        <dbReference type="SAM" id="MobiDB-lite"/>
    </source>
</evidence>
<protein>
    <submittedName>
        <fullName evidence="9">Alpha-ketoglutarate-dependent 2,4-dichlorophenoxyacetate dioxygenase</fullName>
    </submittedName>
</protein>
<evidence type="ECO:0000313" key="10">
    <source>
        <dbReference type="Proteomes" id="UP000286921"/>
    </source>
</evidence>
<dbReference type="PANTHER" id="PTHR31644:SF1">
    <property type="entry name" value="ZN(II)2CYS6 TRANSCRIPTION FACTOR (EUROFUNG)"/>
    <property type="match status" value="1"/>
</dbReference>
<dbReference type="SUPFAM" id="SSF57701">
    <property type="entry name" value="Zn2/Cys6 DNA-binding domain"/>
    <property type="match status" value="1"/>
</dbReference>
<sequence length="1064" mass="120045">MSTTSITVTQAVLRSNPNLKVIKNGFGAEITGLDFTHGVTDEAFRFIEDAVKKYGFAVVRKTNLVDETHLELARKFGELDDVTPYNKAGRVHRLKYNELFDVGNIEIDGSIVDLNSPRGEANKGNSLFHTDSSFNPRRAGYSLLLAHELPPPGTGGSTAFADMRGAYRDLDDDFKRFLHDRNFVARHSILHSKKMAAPEHFKDVNPTDHFMSRHLLLQKHERTGIPTIYLAKHIHSLEGVSPEESQGILDRLFEHSSQDKYVIEVEWINVGDMIVWDNTCTMHRAISGEFTTKYRRDMRRATVHDDSSLAWGLNPKSDQRKRSSRACLRCRKRKTRCDLDSFGEPSKPPCAYCHDTKSQCILIKSRRGGNSRQHPSKSSTPRRKKTSLPTNTGDLNGPGVEPASTMSDVTECSSDDEGSVGRQNPRDLLAMELRNPSDALQILALSGQCQSENQAQAQPTNITNSTEQLYTEVQSASASLINGSGGLRGHQTCLTTIFDDYELVKRGLLRPSLVFELLHEYLCHYHPYCPIVPSHLLVSSEMSTIQRSEYFLLTAILTIASRDDPHLSLTHRYCWDHTQRLLVDVLLAHPWTQTPATVQGLLLLAEWLPHIQVHETSSELPKNLFSEDRTAWSLVGLAVRQGYLQRLDQAAFRSFNHSGSKQRTEQDRIVWAYIFIADRQISVRLGQSFWSRGPSLAAKFTADDFPSLQPRPENDNEDYASWLQASMELIQILHNAHAILYSSKDRTLAMVYEGDYARYLDDFRTSATTWRSAWGNLAVSPKIKTTLLIMYEYICLYTNAFSFQAVLTRASRPHRSSTKRQQRERPFADILSKGIMAFPDGRYIFDAISAAMSLLKLMNNLDPQHVLCYLPSRYYLYGVYAAVLLHKADRAGALQSEEQHKKVTTSARKFVAVLDKAASTESHICHTYSRMLKQLWGRRQRKKDKHSRGQSNTEMSFGDHDNLSTPPQSFLLAQEPDNQTYTDGALGDAGSLRQISPLPIENNSSMFPSIEGYFLGSFMPGIADFSTPNFDEYLAQEYPSMNGAGGLQSWDLVDPNVDSHNLDL</sequence>
<comment type="caution">
    <text evidence="9">The sequence shown here is derived from an EMBL/GenBank/DDBJ whole genome shotgun (WGS) entry which is preliminary data.</text>
</comment>
<dbReference type="GO" id="GO:0005634">
    <property type="term" value="C:nucleus"/>
    <property type="evidence" value="ECO:0007669"/>
    <property type="project" value="TreeGrafter"/>
</dbReference>
<feature type="region of interest" description="Disordered" evidence="7">
    <location>
        <begin position="937"/>
        <end position="970"/>
    </location>
</feature>
<dbReference type="Gene3D" id="4.10.240.10">
    <property type="entry name" value="Zn(2)-C6 fungal-type DNA-binding domain"/>
    <property type="match status" value="1"/>
</dbReference>
<dbReference type="InterPro" id="IPR003819">
    <property type="entry name" value="TauD/TfdA-like"/>
</dbReference>
<keyword evidence="9" id="KW-0223">Dioxygenase</keyword>
<dbReference type="PROSITE" id="PS50048">
    <property type="entry name" value="ZN2_CY6_FUNGAL_2"/>
    <property type="match status" value="1"/>
</dbReference>
<dbReference type="PROSITE" id="PS00463">
    <property type="entry name" value="ZN2_CY6_FUNGAL_1"/>
    <property type="match status" value="1"/>
</dbReference>
<keyword evidence="3" id="KW-0805">Transcription regulation</keyword>